<gene>
    <name evidence="1" type="ORF">ENG09_00895</name>
    <name evidence="2" type="ORF">SBU_001151</name>
</gene>
<dbReference type="InterPro" id="IPR036388">
    <property type="entry name" value="WH-like_DNA-bd_sf"/>
</dbReference>
<reference evidence="2 3" key="1">
    <citation type="submission" date="2016-05" db="EMBL/GenBank/DDBJ databases">
        <title>Microbial consortia oxidize butane by reversing methanogenesis.</title>
        <authorList>
            <person name="Laso-Perez R."/>
            <person name="Richter M."/>
            <person name="Wegener G."/>
            <person name="Musat F."/>
        </authorList>
    </citation>
    <scope>NUCLEOTIDE SEQUENCE [LARGE SCALE GENOMIC DNA]</scope>
    <source>
        <strain evidence="2">BOX1</strain>
    </source>
</reference>
<keyword evidence="3" id="KW-1185">Reference proteome</keyword>
<comment type="caution">
    <text evidence="2">The sequence shown here is derived from an EMBL/GenBank/DDBJ whole genome shotgun (WGS) entry which is preliminary data.</text>
</comment>
<dbReference type="PIRSF" id="PIRSF037373">
    <property type="entry name" value="UCP037373_trxn_reg"/>
    <property type="match status" value="1"/>
</dbReference>
<dbReference type="InterPro" id="IPR017185">
    <property type="entry name" value="UCP037373_trxn_reg"/>
</dbReference>
<dbReference type="AlphaFoldDB" id="A0A1F2P3W5"/>
<dbReference type="EMBL" id="DQZR01000033">
    <property type="protein sequence ID" value="HDM35798.1"/>
    <property type="molecule type" value="Genomic_DNA"/>
</dbReference>
<dbReference type="EMBL" id="LYOR01000005">
    <property type="protein sequence ID" value="OFV65969.1"/>
    <property type="molecule type" value="Genomic_DNA"/>
</dbReference>
<dbReference type="SUPFAM" id="SSF46785">
    <property type="entry name" value="Winged helix' DNA-binding domain"/>
    <property type="match status" value="1"/>
</dbReference>
<dbReference type="Gene3D" id="1.10.10.10">
    <property type="entry name" value="Winged helix-like DNA-binding domain superfamily/Winged helix DNA-binding domain"/>
    <property type="match status" value="1"/>
</dbReference>
<dbReference type="Proteomes" id="UP000185779">
    <property type="component" value="Unassembled WGS sequence"/>
</dbReference>
<accession>A0A1F2P3W5</accession>
<evidence type="ECO:0000313" key="1">
    <source>
        <dbReference type="EMBL" id="HDM35798.1"/>
    </source>
</evidence>
<proteinExistence type="predicted"/>
<evidence type="ECO:0000313" key="3">
    <source>
        <dbReference type="Proteomes" id="UP000185779"/>
    </source>
</evidence>
<dbReference type="InterPro" id="IPR036390">
    <property type="entry name" value="WH_DNA-bd_sf"/>
</dbReference>
<evidence type="ECO:0000313" key="2">
    <source>
        <dbReference type="EMBL" id="OFV65969.1"/>
    </source>
</evidence>
<name>A0A1F2P3W5_9EURY</name>
<organism evidence="2 3">
    <name type="scientific">Candidatus Syntropharchaeum butanivorans</name>
    <dbReference type="NCBI Taxonomy" id="1839936"/>
    <lineage>
        <taxon>Archaea</taxon>
        <taxon>Methanobacteriati</taxon>
        <taxon>Methanobacteriota</taxon>
        <taxon>Stenosarchaea group</taxon>
        <taxon>Methanomicrobia</taxon>
        <taxon>Methanosarcinales</taxon>
        <taxon>ANME-2 cluster</taxon>
        <taxon>Candidatus Syntropharchaeum</taxon>
    </lineage>
</organism>
<protein>
    <submittedName>
        <fullName evidence="1 2">Transcriptional regulator</fullName>
    </submittedName>
</protein>
<dbReference type="Proteomes" id="UP000885863">
    <property type="component" value="Unassembled WGS sequence"/>
</dbReference>
<reference evidence="1" key="2">
    <citation type="journal article" date="2020" name="mSystems">
        <title>Genome- and Community-Level Interaction Insights into Carbon Utilization and Element Cycling Functions of Hydrothermarchaeota in Hydrothermal Sediment.</title>
        <authorList>
            <person name="Zhou Z."/>
            <person name="Liu Y."/>
            <person name="Xu W."/>
            <person name="Pan J."/>
            <person name="Luo Z.H."/>
            <person name="Li M."/>
        </authorList>
    </citation>
    <scope>NUCLEOTIDE SEQUENCE [LARGE SCALE GENOMIC DNA]</scope>
    <source>
        <strain evidence="1">HyVt-185</strain>
    </source>
</reference>
<dbReference type="STRING" id="1839936.SBU_001151"/>
<sequence length="124" mass="14484">MRERPVPAFDEKDRKIAEILIELGVKKNIANVIVFLSKVEGATSRDIEIGVDLRQPEVSITMRELHENKWVLEREIKRGGKGRPIKEYRLAVGIKDIVEHLEELKREECERAMENIRLLKELIE</sequence>